<dbReference type="Pfam" id="PF20703">
    <property type="entry name" value="nSTAND1"/>
    <property type="match status" value="1"/>
</dbReference>
<evidence type="ECO:0000313" key="2">
    <source>
        <dbReference type="EMBL" id="GAG90720.1"/>
    </source>
</evidence>
<dbReference type="EMBL" id="BART01027166">
    <property type="protein sequence ID" value="GAG90720.1"/>
    <property type="molecule type" value="Genomic_DNA"/>
</dbReference>
<accession>X1B6L9</accession>
<evidence type="ECO:0000259" key="1">
    <source>
        <dbReference type="Pfam" id="PF20703"/>
    </source>
</evidence>
<gene>
    <name evidence="2" type="ORF">S01H4_48227</name>
</gene>
<reference evidence="2" key="1">
    <citation type="journal article" date="2014" name="Front. Microbiol.">
        <title>High frequency of phylogenetically diverse reductive dehalogenase-homologous genes in deep subseafloor sedimentary metagenomes.</title>
        <authorList>
            <person name="Kawai M."/>
            <person name="Futagami T."/>
            <person name="Toyoda A."/>
            <person name="Takaki Y."/>
            <person name="Nishi S."/>
            <person name="Hori S."/>
            <person name="Arai W."/>
            <person name="Tsubouchi T."/>
            <person name="Morono Y."/>
            <person name="Uchiyama I."/>
            <person name="Ito T."/>
            <person name="Fujiyama A."/>
            <person name="Inagaki F."/>
            <person name="Takami H."/>
        </authorList>
    </citation>
    <scope>NUCLEOTIDE SEQUENCE</scope>
    <source>
        <strain evidence="2">Expedition CK06-06</strain>
    </source>
</reference>
<protein>
    <recommendedName>
        <fullName evidence="1">Novel STAND NTPase 1 domain-containing protein</fullName>
    </recommendedName>
</protein>
<name>X1B6L9_9ZZZZ</name>
<comment type="caution">
    <text evidence="2">The sequence shown here is derived from an EMBL/GenBank/DDBJ whole genome shotgun (WGS) entry which is preliminary data.</text>
</comment>
<organism evidence="2">
    <name type="scientific">marine sediment metagenome</name>
    <dbReference type="NCBI Taxonomy" id="412755"/>
    <lineage>
        <taxon>unclassified sequences</taxon>
        <taxon>metagenomes</taxon>
        <taxon>ecological metagenomes</taxon>
    </lineage>
</organism>
<feature type="domain" description="Novel STAND NTPase 1" evidence="1">
    <location>
        <begin position="12"/>
        <end position="143"/>
    </location>
</feature>
<proteinExistence type="predicted"/>
<dbReference type="AlphaFoldDB" id="X1B6L9"/>
<feature type="non-terminal residue" evidence="2">
    <location>
        <position position="1"/>
    </location>
</feature>
<sequence length="206" mass="22529">ACKHSITITANAIFYPLFSEQGLCEIIEQPANLAGLDVSEVTAAILADAKGEAGALPLVENALLTLWQHRKDNRLSGEFYLQKNGLAGMLSTQADTLLENIGKGSSEVEQDALELLLRLTRINDDGRHTRQRITREEAIYVAGNGNDKVGEQVLWMLSGGRDADTVTSHNGSLRLITLNTEHNKQYVCQSASNICHFLRILFPGGK</sequence>
<dbReference type="InterPro" id="IPR049052">
    <property type="entry name" value="nSTAND1"/>
</dbReference>